<dbReference type="GO" id="GO:0003677">
    <property type="term" value="F:DNA binding"/>
    <property type="evidence" value="ECO:0007669"/>
    <property type="project" value="UniProtKB-KW"/>
</dbReference>
<evidence type="ECO:0000259" key="6">
    <source>
        <dbReference type="Pfam" id="PF07282"/>
    </source>
</evidence>
<comment type="caution">
    <text evidence="7">The sequence shown here is derived from an EMBL/GenBank/DDBJ whole genome shotgun (WGS) entry which is preliminary data.</text>
</comment>
<feature type="domain" description="Probable transposase IS891/IS1136/IS1341" evidence="5">
    <location>
        <begin position="180"/>
        <end position="264"/>
    </location>
</feature>
<evidence type="ECO:0000256" key="3">
    <source>
        <dbReference type="ARBA" id="ARBA00023125"/>
    </source>
</evidence>
<dbReference type="Pfam" id="PF01385">
    <property type="entry name" value="OrfB_IS605"/>
    <property type="match status" value="1"/>
</dbReference>
<reference evidence="7 8" key="2">
    <citation type="submission" date="2019-05" db="EMBL/GenBank/DDBJ databases">
        <title>Glycomyces buryatensis sp. nov.</title>
        <authorList>
            <person name="Nikitina E."/>
        </authorList>
    </citation>
    <scope>NUCLEOTIDE SEQUENCE [LARGE SCALE GENOMIC DNA]</scope>
    <source>
        <strain evidence="7 8">18</strain>
    </source>
</reference>
<evidence type="ECO:0000256" key="4">
    <source>
        <dbReference type="ARBA" id="ARBA00023172"/>
    </source>
</evidence>
<accession>A0A4S8QAI9</accession>
<dbReference type="InterPro" id="IPR010095">
    <property type="entry name" value="Cas12f1-like_TNB"/>
</dbReference>
<keyword evidence="3" id="KW-0238">DNA-binding</keyword>
<dbReference type="GO" id="GO:0032196">
    <property type="term" value="P:transposition"/>
    <property type="evidence" value="ECO:0007669"/>
    <property type="project" value="UniProtKB-KW"/>
</dbReference>
<keyword evidence="4" id="KW-0233">DNA recombination</keyword>
<evidence type="ECO:0000256" key="1">
    <source>
        <dbReference type="ARBA" id="ARBA00008761"/>
    </source>
</evidence>
<dbReference type="AlphaFoldDB" id="A0A4S8QAI9"/>
<dbReference type="NCBIfam" id="NF040570">
    <property type="entry name" value="guided_TnpB"/>
    <property type="match status" value="1"/>
</dbReference>
<organism evidence="7 8">
    <name type="scientific">Glycomyces buryatensis</name>
    <dbReference type="NCBI Taxonomy" id="2570927"/>
    <lineage>
        <taxon>Bacteria</taxon>
        <taxon>Bacillati</taxon>
        <taxon>Actinomycetota</taxon>
        <taxon>Actinomycetes</taxon>
        <taxon>Glycomycetales</taxon>
        <taxon>Glycomycetaceae</taxon>
        <taxon>Glycomyces</taxon>
    </lineage>
</organism>
<gene>
    <name evidence="7" type="ORF">FAB82_12195</name>
</gene>
<reference evidence="8" key="1">
    <citation type="submission" date="2019-04" db="EMBL/GenBank/DDBJ databases">
        <title>Nocardioides xinjiangensis sp. nov.</title>
        <authorList>
            <person name="Liu S."/>
        </authorList>
    </citation>
    <scope>NUCLEOTIDE SEQUENCE [LARGE SCALE GENOMIC DNA]</scope>
    <source>
        <strain evidence="8">18</strain>
    </source>
</reference>
<dbReference type="Pfam" id="PF07282">
    <property type="entry name" value="Cas12f1-like_TNB"/>
    <property type="match status" value="1"/>
</dbReference>
<name>A0A4S8QAI9_9ACTN</name>
<dbReference type="OrthoDB" id="4278026at2"/>
<evidence type="ECO:0000313" key="8">
    <source>
        <dbReference type="Proteomes" id="UP000308760"/>
    </source>
</evidence>
<keyword evidence="2" id="KW-0815">Transposition</keyword>
<evidence type="ECO:0000259" key="5">
    <source>
        <dbReference type="Pfam" id="PF01385"/>
    </source>
</evidence>
<dbReference type="NCBIfam" id="TIGR01766">
    <property type="entry name" value="IS200/IS605 family accessory protein TnpB-like domain"/>
    <property type="match status" value="1"/>
</dbReference>
<proteinExistence type="inferred from homology"/>
<dbReference type="GO" id="GO:0006310">
    <property type="term" value="P:DNA recombination"/>
    <property type="evidence" value="ECO:0007669"/>
    <property type="project" value="UniProtKB-KW"/>
</dbReference>
<evidence type="ECO:0000256" key="2">
    <source>
        <dbReference type="ARBA" id="ARBA00022578"/>
    </source>
</evidence>
<dbReference type="Proteomes" id="UP000308760">
    <property type="component" value="Unassembled WGS sequence"/>
</dbReference>
<dbReference type="InterPro" id="IPR001959">
    <property type="entry name" value="Transposase"/>
</dbReference>
<keyword evidence="8" id="KW-1185">Reference proteome</keyword>
<evidence type="ECO:0000313" key="7">
    <source>
        <dbReference type="EMBL" id="THV41348.1"/>
    </source>
</evidence>
<protein>
    <submittedName>
        <fullName evidence="7">Transposase</fullName>
    </submittedName>
</protein>
<feature type="domain" description="Cas12f1-like TNB" evidence="6">
    <location>
        <begin position="298"/>
        <end position="364"/>
    </location>
</feature>
<dbReference type="EMBL" id="STGY01000046">
    <property type="protein sequence ID" value="THV41348.1"/>
    <property type="molecule type" value="Genomic_DNA"/>
</dbReference>
<sequence>MVVKLVPDAGERAALLETLRICNTEANRIAAVAFAHRDKDTGQVEREYALRGRVYAEAKATGIGSQLAQHAVKKVRDAYSVVYAQVKVGLLRGNQAVKALGKPVVFDPGSAQSFDDRCLSWDLEARTVSIRTVAGRRKRIAFACSKRDLEALRAHRKGESDLFERDGELFLAATVDIPEAEQFEPVDFIGVDRGIVNLATTSDGVNYQGKGLERYRRRQARIRAELQAKATKAAKKKLKQQARKEARHAAHVNHKIAKEIVSAAERTDRGIALEDLEGIRERVRLTRSQRGRISNWPFYQLAQYIAYKAKRAGVPVVVVDARHTSQKCPLCHHTERANRRNRDDFECRGCGLAGPADVIASVNVRARGRMAWAVSQGSRAAA</sequence>
<comment type="similarity">
    <text evidence="1">In the C-terminal section; belongs to the transposase 35 family.</text>
</comment>